<organism evidence="1 2">
    <name type="scientific">Candidatus Nealsonbacteria bacterium CG08_land_8_20_14_0_20_43_11</name>
    <dbReference type="NCBI Taxonomy" id="1974706"/>
    <lineage>
        <taxon>Bacteria</taxon>
        <taxon>Candidatus Nealsoniibacteriota</taxon>
    </lineage>
</organism>
<sequence>MVCFANGKIKTLLITAKEKRKALLAMRAIDKPKRTFVFRIFAGLIFLLVQDEDIETIVIDEEYPEHEATIKFILLTLFQKFHKKSPEIDFQRIGKKSMAHIKGIAVFRGETKPDIVVKAKDLFGLFN</sequence>
<gene>
    <name evidence="1" type="ORF">COT34_00315</name>
</gene>
<accession>A0A2M6T170</accession>
<dbReference type="AlphaFoldDB" id="A0A2M6T170"/>
<dbReference type="Proteomes" id="UP000229390">
    <property type="component" value="Unassembled WGS sequence"/>
</dbReference>
<dbReference type="EMBL" id="PEYE01000007">
    <property type="protein sequence ID" value="PIS39069.1"/>
    <property type="molecule type" value="Genomic_DNA"/>
</dbReference>
<protein>
    <submittedName>
        <fullName evidence="1">Uncharacterized protein</fullName>
    </submittedName>
</protein>
<comment type="caution">
    <text evidence="1">The sequence shown here is derived from an EMBL/GenBank/DDBJ whole genome shotgun (WGS) entry which is preliminary data.</text>
</comment>
<evidence type="ECO:0000313" key="1">
    <source>
        <dbReference type="EMBL" id="PIS39069.1"/>
    </source>
</evidence>
<reference evidence="2" key="1">
    <citation type="submission" date="2017-09" db="EMBL/GenBank/DDBJ databases">
        <title>Depth-based differentiation of microbial function through sediment-hosted aquifers and enrichment of novel symbionts in the deep terrestrial subsurface.</title>
        <authorList>
            <person name="Probst A.J."/>
            <person name="Ladd B."/>
            <person name="Jarett J.K."/>
            <person name="Geller-Mcgrath D.E."/>
            <person name="Sieber C.M.K."/>
            <person name="Emerson J.B."/>
            <person name="Anantharaman K."/>
            <person name="Thomas B.C."/>
            <person name="Malmstrom R."/>
            <person name="Stieglmeier M."/>
            <person name="Klingl A."/>
            <person name="Woyke T."/>
            <person name="Ryan C.M."/>
            <person name="Banfield J.F."/>
        </authorList>
    </citation>
    <scope>NUCLEOTIDE SEQUENCE [LARGE SCALE GENOMIC DNA]</scope>
</reference>
<proteinExistence type="predicted"/>
<name>A0A2M6T170_9BACT</name>
<evidence type="ECO:0000313" key="2">
    <source>
        <dbReference type="Proteomes" id="UP000229390"/>
    </source>
</evidence>